<dbReference type="SUPFAM" id="SSF54768">
    <property type="entry name" value="dsRNA-binding domain-like"/>
    <property type="match status" value="2"/>
</dbReference>
<dbReference type="InterPro" id="IPR002466">
    <property type="entry name" value="A_deamin"/>
</dbReference>
<dbReference type="GO" id="GO:0003725">
    <property type="term" value="F:double-stranded RNA binding"/>
    <property type="evidence" value="ECO:0007669"/>
    <property type="project" value="TreeGrafter"/>
</dbReference>
<protein>
    <submittedName>
        <fullName evidence="5">Double-stranded RNA-specific editase 1</fullName>
    </submittedName>
</protein>
<feature type="compositionally biased region" description="Polar residues" evidence="2">
    <location>
        <begin position="7"/>
        <end position="16"/>
    </location>
</feature>
<proteinExistence type="predicted"/>
<keyword evidence="6" id="KW-1185">Reference proteome</keyword>
<name>A0A5N5SL81_9CRUS</name>
<dbReference type="GO" id="GO:0003726">
    <property type="term" value="F:double-stranded RNA adenosine deaminase activity"/>
    <property type="evidence" value="ECO:0007669"/>
    <property type="project" value="TreeGrafter"/>
</dbReference>
<keyword evidence="1" id="KW-0694">RNA-binding</keyword>
<feature type="domain" description="A to I editase" evidence="4">
    <location>
        <begin position="365"/>
        <end position="573"/>
    </location>
</feature>
<evidence type="ECO:0000259" key="3">
    <source>
        <dbReference type="PROSITE" id="PS50137"/>
    </source>
</evidence>
<feature type="region of interest" description="Disordered" evidence="2">
    <location>
        <begin position="40"/>
        <end position="65"/>
    </location>
</feature>
<dbReference type="PROSITE" id="PS50137">
    <property type="entry name" value="DS_RBD"/>
    <property type="match status" value="2"/>
</dbReference>
<dbReference type="GO" id="GO:0006382">
    <property type="term" value="P:adenosine to inosine editing"/>
    <property type="evidence" value="ECO:0007669"/>
    <property type="project" value="TreeGrafter"/>
</dbReference>
<dbReference type="GO" id="GO:0005730">
    <property type="term" value="C:nucleolus"/>
    <property type="evidence" value="ECO:0007669"/>
    <property type="project" value="TreeGrafter"/>
</dbReference>
<organism evidence="5 6">
    <name type="scientific">Armadillidium nasatum</name>
    <dbReference type="NCBI Taxonomy" id="96803"/>
    <lineage>
        <taxon>Eukaryota</taxon>
        <taxon>Metazoa</taxon>
        <taxon>Ecdysozoa</taxon>
        <taxon>Arthropoda</taxon>
        <taxon>Crustacea</taxon>
        <taxon>Multicrustacea</taxon>
        <taxon>Malacostraca</taxon>
        <taxon>Eumalacostraca</taxon>
        <taxon>Peracarida</taxon>
        <taxon>Isopoda</taxon>
        <taxon>Oniscidea</taxon>
        <taxon>Crinocheta</taxon>
        <taxon>Armadillidiidae</taxon>
        <taxon>Armadillidium</taxon>
    </lineage>
</organism>
<dbReference type="GO" id="GO:0008251">
    <property type="term" value="F:tRNA-specific adenosine deaminase activity"/>
    <property type="evidence" value="ECO:0007669"/>
    <property type="project" value="TreeGrafter"/>
</dbReference>
<reference evidence="5 6" key="1">
    <citation type="journal article" date="2019" name="PLoS Biol.">
        <title>Sex chromosomes control vertical transmission of feminizing Wolbachia symbionts in an isopod.</title>
        <authorList>
            <person name="Becking T."/>
            <person name="Chebbi M.A."/>
            <person name="Giraud I."/>
            <person name="Moumen B."/>
            <person name="Laverre T."/>
            <person name="Caubet Y."/>
            <person name="Peccoud J."/>
            <person name="Gilbert C."/>
            <person name="Cordaux R."/>
        </authorList>
    </citation>
    <scope>NUCLEOTIDE SEQUENCE [LARGE SCALE GENOMIC DNA]</scope>
    <source>
        <strain evidence="5">ANa2</strain>
        <tissue evidence="5">Whole body excluding digestive tract and cuticle</tissue>
    </source>
</reference>
<dbReference type="PANTHER" id="PTHR10910:SF62">
    <property type="entry name" value="AT07585P-RELATED"/>
    <property type="match status" value="1"/>
</dbReference>
<dbReference type="AlphaFoldDB" id="A0A5N5SL81"/>
<evidence type="ECO:0000313" key="6">
    <source>
        <dbReference type="Proteomes" id="UP000326759"/>
    </source>
</evidence>
<sequence>MEKIDTFVSSEEQGLENTPVEGEKNKVAVKRCWKPNVQVKLEEESMLEEGEASDNSVTSSDNDKQIKEMVVIKSEVEESSQDGASIIKRRKLGTIQSKNPISALNELHPGLEYKVISQSGPPHDPTFTVGLELNGKHFEASGRSKKHAKHLTAESALRYLVQFRIENDVQALGSNCPKKVEFTEGSSACNIGSSPEFKESVQGASSNKQGKDGSEGGKEQKVAPSQMAKNPIMLLNELRKGAEYKMIEETGDPQSKTFKFSVTIGGQCFEGTGSKKKLSKAAAAKEALSKLFGLVIPSPMDLHYVPLTSHPNLHMPQSLADKIAKSVCEKFLSLTSENPTLARRKVLAGFVLTNDLNEDEIKVISVSTGTKCISGERLSLKGACVNDCHAEVVSRRCLVNFLYSELERIAQQGYCQDTIFEEIPEAGGYRLRKNYKFHLYINSAPCGDARIFSPHEEEATQADRHPNRQSRGLLRTKMEIGEGTIPIMMDGDNIQTWDGVLQGERLRTMSCSDKLARWNVVGLQGALLSHFIHPIYLESIVLGSLFNPSHLYRAVCGRVEPTLPRTPIPLLSE</sequence>
<dbReference type="PANTHER" id="PTHR10910">
    <property type="entry name" value="EUKARYOTE SPECIFIC DSRNA BINDING PROTEIN"/>
    <property type="match status" value="1"/>
</dbReference>
<comment type="caution">
    <text evidence="5">The sequence shown here is derived from an EMBL/GenBank/DDBJ whole genome shotgun (WGS) entry which is preliminary data.</text>
</comment>
<dbReference type="Proteomes" id="UP000326759">
    <property type="component" value="Unassembled WGS sequence"/>
</dbReference>
<dbReference type="Pfam" id="PF00035">
    <property type="entry name" value="dsrm"/>
    <property type="match status" value="2"/>
</dbReference>
<dbReference type="Gene3D" id="3.30.160.20">
    <property type="match status" value="2"/>
</dbReference>
<feature type="domain" description="DRBM" evidence="3">
    <location>
        <begin position="243"/>
        <end position="293"/>
    </location>
</feature>
<dbReference type="SMART" id="SM00552">
    <property type="entry name" value="ADEAMc"/>
    <property type="match status" value="1"/>
</dbReference>
<gene>
    <name evidence="5" type="primary">Adarb1_1</name>
    <name evidence="5" type="ORF">Anas_05689</name>
</gene>
<dbReference type="OrthoDB" id="6359451at2759"/>
<evidence type="ECO:0000256" key="2">
    <source>
        <dbReference type="SAM" id="MobiDB-lite"/>
    </source>
</evidence>
<evidence type="ECO:0000256" key="1">
    <source>
        <dbReference type="PROSITE-ProRule" id="PRU00266"/>
    </source>
</evidence>
<dbReference type="GO" id="GO:0006396">
    <property type="term" value="P:RNA processing"/>
    <property type="evidence" value="ECO:0007669"/>
    <property type="project" value="InterPro"/>
</dbReference>
<feature type="region of interest" description="Disordered" evidence="2">
    <location>
        <begin position="1"/>
        <end position="24"/>
    </location>
</feature>
<feature type="domain" description="DRBM" evidence="3">
    <location>
        <begin position="99"/>
        <end position="162"/>
    </location>
</feature>
<evidence type="ECO:0000313" key="5">
    <source>
        <dbReference type="EMBL" id="KAB7494717.1"/>
    </source>
</evidence>
<accession>A0A5N5SL81</accession>
<evidence type="ECO:0000259" key="4">
    <source>
        <dbReference type="PROSITE" id="PS50141"/>
    </source>
</evidence>
<dbReference type="SMART" id="SM00358">
    <property type="entry name" value="DSRM"/>
    <property type="match status" value="2"/>
</dbReference>
<dbReference type="PROSITE" id="PS50141">
    <property type="entry name" value="A_DEAMIN_EDITASE"/>
    <property type="match status" value="1"/>
</dbReference>
<dbReference type="InterPro" id="IPR014720">
    <property type="entry name" value="dsRBD_dom"/>
</dbReference>
<dbReference type="Pfam" id="PF02137">
    <property type="entry name" value="A_deamin"/>
    <property type="match status" value="1"/>
</dbReference>
<dbReference type="GO" id="GO:0005737">
    <property type="term" value="C:cytoplasm"/>
    <property type="evidence" value="ECO:0007669"/>
    <property type="project" value="TreeGrafter"/>
</dbReference>
<feature type="compositionally biased region" description="Basic and acidic residues" evidence="2">
    <location>
        <begin position="209"/>
        <end position="221"/>
    </location>
</feature>
<dbReference type="EMBL" id="SEYY01023652">
    <property type="protein sequence ID" value="KAB7494717.1"/>
    <property type="molecule type" value="Genomic_DNA"/>
</dbReference>
<feature type="region of interest" description="Disordered" evidence="2">
    <location>
        <begin position="193"/>
        <end position="228"/>
    </location>
</feature>